<reference evidence="6 7" key="1">
    <citation type="submission" date="2019-03" db="EMBL/GenBank/DDBJ databases">
        <title>Genomic Encyclopedia of Type Strains, Phase IV (KMG-IV): sequencing the most valuable type-strain genomes for metagenomic binning, comparative biology and taxonomic classification.</title>
        <authorList>
            <person name="Goeker M."/>
        </authorList>
    </citation>
    <scope>NUCLEOTIDE SEQUENCE [LARGE SCALE GENOMIC DNA]</scope>
    <source>
        <strain evidence="6 7">DSM 45775</strain>
    </source>
</reference>
<dbReference type="GO" id="GO:0005829">
    <property type="term" value="C:cytosol"/>
    <property type="evidence" value="ECO:0007669"/>
    <property type="project" value="TreeGrafter"/>
</dbReference>
<evidence type="ECO:0000259" key="5">
    <source>
        <dbReference type="PROSITE" id="PS51063"/>
    </source>
</evidence>
<dbReference type="PROSITE" id="PS50042">
    <property type="entry name" value="CNMP_BINDING_3"/>
    <property type="match status" value="1"/>
</dbReference>
<dbReference type="InterPro" id="IPR014710">
    <property type="entry name" value="RmlC-like_jellyroll"/>
</dbReference>
<dbReference type="Gene3D" id="2.60.120.10">
    <property type="entry name" value="Jelly Rolls"/>
    <property type="match status" value="1"/>
</dbReference>
<keyword evidence="7" id="KW-1185">Reference proteome</keyword>
<keyword evidence="3" id="KW-0804">Transcription</keyword>
<evidence type="ECO:0000256" key="1">
    <source>
        <dbReference type="ARBA" id="ARBA00023015"/>
    </source>
</evidence>
<dbReference type="InterPro" id="IPR000595">
    <property type="entry name" value="cNMP-bd_dom"/>
</dbReference>
<dbReference type="InterPro" id="IPR012318">
    <property type="entry name" value="HTH_CRP"/>
</dbReference>
<organism evidence="6 7">
    <name type="scientific">Actinomycetospora succinea</name>
    <dbReference type="NCBI Taxonomy" id="663603"/>
    <lineage>
        <taxon>Bacteria</taxon>
        <taxon>Bacillati</taxon>
        <taxon>Actinomycetota</taxon>
        <taxon>Actinomycetes</taxon>
        <taxon>Pseudonocardiales</taxon>
        <taxon>Pseudonocardiaceae</taxon>
        <taxon>Actinomycetospora</taxon>
    </lineage>
</organism>
<dbReference type="AlphaFoldDB" id="A0A4R6VH97"/>
<feature type="domain" description="Cyclic nucleotide-binding" evidence="4">
    <location>
        <begin position="36"/>
        <end position="116"/>
    </location>
</feature>
<dbReference type="SUPFAM" id="SSF51206">
    <property type="entry name" value="cAMP-binding domain-like"/>
    <property type="match status" value="1"/>
</dbReference>
<evidence type="ECO:0000256" key="3">
    <source>
        <dbReference type="ARBA" id="ARBA00023163"/>
    </source>
</evidence>
<comment type="caution">
    <text evidence="6">The sequence shown here is derived from an EMBL/GenBank/DDBJ whole genome shotgun (WGS) entry which is preliminary data.</text>
</comment>
<dbReference type="RefSeq" id="WP_133825652.1">
    <property type="nucleotide sequence ID" value="NZ_BAABHR010000007.1"/>
</dbReference>
<proteinExistence type="predicted"/>
<dbReference type="Pfam" id="PF13545">
    <property type="entry name" value="HTH_Crp_2"/>
    <property type="match status" value="1"/>
</dbReference>
<dbReference type="GO" id="GO:0003677">
    <property type="term" value="F:DNA binding"/>
    <property type="evidence" value="ECO:0007669"/>
    <property type="project" value="UniProtKB-KW"/>
</dbReference>
<dbReference type="OrthoDB" id="3578816at2"/>
<evidence type="ECO:0000259" key="4">
    <source>
        <dbReference type="PROSITE" id="PS50042"/>
    </source>
</evidence>
<name>A0A4R6VH97_9PSEU</name>
<dbReference type="SUPFAM" id="SSF46785">
    <property type="entry name" value="Winged helix' DNA-binding domain"/>
    <property type="match status" value="1"/>
</dbReference>
<protein>
    <submittedName>
        <fullName evidence="6">CRP-like cAMP-binding protein</fullName>
    </submittedName>
</protein>
<dbReference type="SMART" id="SM00419">
    <property type="entry name" value="HTH_CRP"/>
    <property type="match status" value="1"/>
</dbReference>
<feature type="domain" description="HTH crp-type" evidence="5">
    <location>
        <begin position="150"/>
        <end position="227"/>
    </location>
</feature>
<evidence type="ECO:0000313" key="7">
    <source>
        <dbReference type="Proteomes" id="UP000295705"/>
    </source>
</evidence>
<dbReference type="Pfam" id="PF00027">
    <property type="entry name" value="cNMP_binding"/>
    <property type="match status" value="1"/>
</dbReference>
<dbReference type="InterPro" id="IPR050397">
    <property type="entry name" value="Env_Response_Regulators"/>
</dbReference>
<dbReference type="PANTHER" id="PTHR24567">
    <property type="entry name" value="CRP FAMILY TRANSCRIPTIONAL REGULATORY PROTEIN"/>
    <property type="match status" value="1"/>
</dbReference>
<keyword evidence="2" id="KW-0238">DNA-binding</keyword>
<dbReference type="SMART" id="SM00100">
    <property type="entry name" value="cNMP"/>
    <property type="match status" value="1"/>
</dbReference>
<dbReference type="PROSITE" id="PS51063">
    <property type="entry name" value="HTH_CRP_2"/>
    <property type="match status" value="1"/>
</dbReference>
<dbReference type="InterPro" id="IPR018490">
    <property type="entry name" value="cNMP-bd_dom_sf"/>
</dbReference>
<dbReference type="Proteomes" id="UP000295705">
    <property type="component" value="Unassembled WGS sequence"/>
</dbReference>
<sequence>MTRSTSTAVPTPTVSPFLLAETGAVSRRIEALGVARTLRTGEHLYRQGDTSATFHVIVRGRVRIHMVRPDGTVRVISWAEPGASLGEGPCFDGAPHPVTAAAVVPTEIRSIGRDALIEAAREDPELLVEVVRRVAHKQRVLHLHVCLDGLPARERVALLLGHLVEAYGEGALGAPTTQARLSVRPPVDELALMVGLTRVTTSRELSRLVAEGVLRKDGRSIVVRDLPSLRRRVDAVAV</sequence>
<evidence type="ECO:0000256" key="2">
    <source>
        <dbReference type="ARBA" id="ARBA00023125"/>
    </source>
</evidence>
<dbReference type="EMBL" id="SNYO01000002">
    <property type="protein sequence ID" value="TDQ62597.1"/>
    <property type="molecule type" value="Genomic_DNA"/>
</dbReference>
<keyword evidence="1" id="KW-0805">Transcription regulation</keyword>
<evidence type="ECO:0000313" key="6">
    <source>
        <dbReference type="EMBL" id="TDQ62597.1"/>
    </source>
</evidence>
<accession>A0A4R6VH97</accession>
<dbReference type="CDD" id="cd00038">
    <property type="entry name" value="CAP_ED"/>
    <property type="match status" value="1"/>
</dbReference>
<dbReference type="PANTHER" id="PTHR24567:SF74">
    <property type="entry name" value="HTH-TYPE TRANSCRIPTIONAL REGULATOR ARCR"/>
    <property type="match status" value="1"/>
</dbReference>
<dbReference type="InterPro" id="IPR036390">
    <property type="entry name" value="WH_DNA-bd_sf"/>
</dbReference>
<dbReference type="GO" id="GO:0003700">
    <property type="term" value="F:DNA-binding transcription factor activity"/>
    <property type="evidence" value="ECO:0007669"/>
    <property type="project" value="TreeGrafter"/>
</dbReference>
<gene>
    <name evidence="6" type="ORF">EV188_102252</name>
</gene>